<dbReference type="InterPro" id="IPR008042">
    <property type="entry name" value="Retrotrans_Pao"/>
</dbReference>
<protein>
    <submittedName>
        <fullName evidence="3">Reverse transcriptase domain-containing protein</fullName>
    </submittedName>
</protein>
<organism evidence="3">
    <name type="scientific">Brugia pahangi</name>
    <name type="common">Filarial nematode worm</name>
    <dbReference type="NCBI Taxonomy" id="6280"/>
    <lineage>
        <taxon>Eukaryota</taxon>
        <taxon>Metazoa</taxon>
        <taxon>Ecdysozoa</taxon>
        <taxon>Nematoda</taxon>
        <taxon>Chromadorea</taxon>
        <taxon>Rhabditida</taxon>
        <taxon>Spirurina</taxon>
        <taxon>Spiruromorpha</taxon>
        <taxon>Filarioidea</taxon>
        <taxon>Onchocercidae</taxon>
        <taxon>Brugia</taxon>
    </lineage>
</organism>
<dbReference type="AlphaFoldDB" id="A0A0N4TT75"/>
<sequence length="123" mass="14311">MHVDNILLTAQNLKEAHHKYELTKQYFASIKMNLRQLKSNKEDFNNSLPNEDLLPTTTVKLLGISWNTSTDQIILELKELPKATTKRTILSVVISVFDPLRWISLVLISFKTFLQDLWRNKLS</sequence>
<gene>
    <name evidence="1" type="ORF">BPAG_LOCUS11891</name>
</gene>
<dbReference type="STRING" id="6280.A0A0N4TT75"/>
<evidence type="ECO:0000313" key="1">
    <source>
        <dbReference type="EMBL" id="VDN93077.1"/>
    </source>
</evidence>
<reference evidence="3" key="1">
    <citation type="submission" date="2017-02" db="UniProtKB">
        <authorList>
            <consortium name="WormBaseParasite"/>
        </authorList>
    </citation>
    <scope>IDENTIFICATION</scope>
</reference>
<evidence type="ECO:0000313" key="3">
    <source>
        <dbReference type="WBParaSite" id="BPAG_0001192901-mRNA-1"/>
    </source>
</evidence>
<dbReference type="Proteomes" id="UP000278627">
    <property type="component" value="Unassembled WGS sequence"/>
</dbReference>
<proteinExistence type="predicted"/>
<evidence type="ECO:0000313" key="2">
    <source>
        <dbReference type="Proteomes" id="UP000278627"/>
    </source>
</evidence>
<dbReference type="PANTHER" id="PTHR47331">
    <property type="entry name" value="PHD-TYPE DOMAIN-CONTAINING PROTEIN"/>
    <property type="match status" value="1"/>
</dbReference>
<dbReference type="WBParaSite" id="BPAG_0001192901-mRNA-1">
    <property type="protein sequence ID" value="BPAG_0001192901-mRNA-1"/>
    <property type="gene ID" value="BPAG_0001192901"/>
</dbReference>
<keyword evidence="2" id="KW-1185">Reference proteome</keyword>
<accession>A0A0N4TT75</accession>
<dbReference type="Pfam" id="PF05380">
    <property type="entry name" value="Peptidase_A17"/>
    <property type="match status" value="1"/>
</dbReference>
<dbReference type="EMBL" id="UZAD01013255">
    <property type="protein sequence ID" value="VDN93077.1"/>
    <property type="molecule type" value="Genomic_DNA"/>
</dbReference>
<reference evidence="1 2" key="2">
    <citation type="submission" date="2018-11" db="EMBL/GenBank/DDBJ databases">
        <authorList>
            <consortium name="Pathogen Informatics"/>
        </authorList>
    </citation>
    <scope>NUCLEOTIDE SEQUENCE [LARGE SCALE GENOMIC DNA]</scope>
</reference>
<name>A0A0N4TT75_BRUPA</name>